<proteinExistence type="predicted"/>
<dbReference type="AlphaFoldDB" id="A0A3M8T591"/>
<keyword evidence="1" id="KW-0732">Signal</keyword>
<dbReference type="EMBL" id="RJAI01000028">
    <property type="protein sequence ID" value="RNF88679.1"/>
    <property type="molecule type" value="Genomic_DNA"/>
</dbReference>
<name>A0A3M8T591_PSEPU</name>
<accession>A0A3M8T591</accession>
<sequence length="69" mass="7364">MSRKGCKAAPAMCASVLNPWGCLAALSRHKAAPTGDRAGPGVPHKFQYQAKYLLFSIAPFASCTQETRP</sequence>
<evidence type="ECO:0000313" key="2">
    <source>
        <dbReference type="EMBL" id="RNF88679.1"/>
    </source>
</evidence>
<feature type="chain" id="PRO_5017991596" description="Secreted protein" evidence="1">
    <location>
        <begin position="25"/>
        <end position="69"/>
    </location>
</feature>
<evidence type="ECO:0000313" key="3">
    <source>
        <dbReference type="Proteomes" id="UP000278162"/>
    </source>
</evidence>
<evidence type="ECO:0000256" key="1">
    <source>
        <dbReference type="SAM" id="SignalP"/>
    </source>
</evidence>
<feature type="signal peptide" evidence="1">
    <location>
        <begin position="1"/>
        <end position="24"/>
    </location>
</feature>
<dbReference type="Proteomes" id="UP000278162">
    <property type="component" value="Unassembled WGS sequence"/>
</dbReference>
<reference evidence="2 3" key="1">
    <citation type="submission" date="2018-10" db="EMBL/GenBank/DDBJ databases">
        <title>An outbreak of IMP-63 producing strain in France.</title>
        <authorList>
            <person name="Bour M."/>
            <person name="Liapis E."/>
            <person name="Plesiat P."/>
        </authorList>
    </citation>
    <scope>NUCLEOTIDE SEQUENCE [LARGE SCALE GENOMIC DNA]</scope>
    <source>
        <strain evidence="2 3">12917</strain>
    </source>
</reference>
<protein>
    <recommendedName>
        <fullName evidence="4">Secreted protein</fullName>
    </recommendedName>
</protein>
<organism evidence="2 3">
    <name type="scientific">Pseudomonas putida</name>
    <name type="common">Arthrobacter siderocapsulatus</name>
    <dbReference type="NCBI Taxonomy" id="303"/>
    <lineage>
        <taxon>Bacteria</taxon>
        <taxon>Pseudomonadati</taxon>
        <taxon>Pseudomonadota</taxon>
        <taxon>Gammaproteobacteria</taxon>
        <taxon>Pseudomonadales</taxon>
        <taxon>Pseudomonadaceae</taxon>
        <taxon>Pseudomonas</taxon>
    </lineage>
</organism>
<evidence type="ECO:0008006" key="4">
    <source>
        <dbReference type="Google" id="ProtNLM"/>
    </source>
</evidence>
<comment type="caution">
    <text evidence="2">The sequence shown here is derived from an EMBL/GenBank/DDBJ whole genome shotgun (WGS) entry which is preliminary data.</text>
</comment>
<gene>
    <name evidence="2" type="ORF">EFK07_12305</name>
</gene>